<proteinExistence type="predicted"/>
<name>A0AAE0VSE9_9BIVA</name>
<gene>
    <name evidence="2" type="ORF">CHS0354_007920</name>
</gene>
<protein>
    <submittedName>
        <fullName evidence="2">Uncharacterized protein</fullName>
    </submittedName>
</protein>
<reference evidence="2" key="2">
    <citation type="journal article" date="2021" name="Genome Biol. Evol.">
        <title>Developing a high-quality reference genome for a parasitic bivalve with doubly uniparental inheritance (Bivalvia: Unionida).</title>
        <authorList>
            <person name="Smith C.H."/>
        </authorList>
    </citation>
    <scope>NUCLEOTIDE SEQUENCE</scope>
    <source>
        <strain evidence="2">CHS0354</strain>
        <tissue evidence="2">Mantle</tissue>
    </source>
</reference>
<dbReference type="AlphaFoldDB" id="A0AAE0VSE9"/>
<evidence type="ECO:0000313" key="2">
    <source>
        <dbReference type="EMBL" id="KAK3587432.1"/>
    </source>
</evidence>
<feature type="transmembrane region" description="Helical" evidence="1">
    <location>
        <begin position="12"/>
        <end position="33"/>
    </location>
</feature>
<keyword evidence="3" id="KW-1185">Reference proteome</keyword>
<reference evidence="2" key="1">
    <citation type="journal article" date="2021" name="Genome Biol. Evol.">
        <title>A High-Quality Reference Genome for a Parasitic Bivalve with Doubly Uniparental Inheritance (Bivalvia: Unionida).</title>
        <authorList>
            <person name="Smith C.H."/>
        </authorList>
    </citation>
    <scope>NUCLEOTIDE SEQUENCE</scope>
    <source>
        <strain evidence="2">CHS0354</strain>
    </source>
</reference>
<keyword evidence="1" id="KW-0812">Transmembrane</keyword>
<dbReference type="Proteomes" id="UP001195483">
    <property type="component" value="Unassembled WGS sequence"/>
</dbReference>
<comment type="caution">
    <text evidence="2">The sequence shown here is derived from an EMBL/GenBank/DDBJ whole genome shotgun (WGS) entry which is preliminary data.</text>
</comment>
<evidence type="ECO:0000256" key="1">
    <source>
        <dbReference type="SAM" id="Phobius"/>
    </source>
</evidence>
<sequence>MENGHGCDDYSILVAIIVTMVIIVAMVITLFMIQIMTTLWMTWVITSILSVVDVSGHQRDDLCRYSDHYLDDLLHGHNNDDHDNYRVTGVFLQTNGYEGWIQ</sequence>
<reference evidence="2" key="3">
    <citation type="submission" date="2023-05" db="EMBL/GenBank/DDBJ databases">
        <authorList>
            <person name="Smith C.H."/>
        </authorList>
    </citation>
    <scope>NUCLEOTIDE SEQUENCE</scope>
    <source>
        <strain evidence="2">CHS0354</strain>
        <tissue evidence="2">Mantle</tissue>
    </source>
</reference>
<organism evidence="2 3">
    <name type="scientific">Potamilus streckersoni</name>
    <dbReference type="NCBI Taxonomy" id="2493646"/>
    <lineage>
        <taxon>Eukaryota</taxon>
        <taxon>Metazoa</taxon>
        <taxon>Spiralia</taxon>
        <taxon>Lophotrochozoa</taxon>
        <taxon>Mollusca</taxon>
        <taxon>Bivalvia</taxon>
        <taxon>Autobranchia</taxon>
        <taxon>Heteroconchia</taxon>
        <taxon>Palaeoheterodonta</taxon>
        <taxon>Unionida</taxon>
        <taxon>Unionoidea</taxon>
        <taxon>Unionidae</taxon>
        <taxon>Ambleminae</taxon>
        <taxon>Lampsilini</taxon>
        <taxon>Potamilus</taxon>
    </lineage>
</organism>
<keyword evidence="1" id="KW-1133">Transmembrane helix</keyword>
<accession>A0AAE0VSE9</accession>
<keyword evidence="1" id="KW-0472">Membrane</keyword>
<evidence type="ECO:0000313" key="3">
    <source>
        <dbReference type="Proteomes" id="UP001195483"/>
    </source>
</evidence>
<dbReference type="EMBL" id="JAEAOA010000534">
    <property type="protein sequence ID" value="KAK3587432.1"/>
    <property type="molecule type" value="Genomic_DNA"/>
</dbReference>